<dbReference type="GO" id="GO:0016887">
    <property type="term" value="F:ATP hydrolysis activity"/>
    <property type="evidence" value="ECO:0007669"/>
    <property type="project" value="InterPro"/>
</dbReference>
<evidence type="ECO:0000313" key="3">
    <source>
        <dbReference type="EMBL" id="MXQ73372.1"/>
    </source>
</evidence>
<dbReference type="Gene3D" id="3.30.450.90">
    <property type="match status" value="1"/>
</dbReference>
<proteinExistence type="inferred from homology"/>
<dbReference type="PANTHER" id="PTHR30486:SF6">
    <property type="entry name" value="TYPE IV PILUS RETRACTATION ATPASE PILT"/>
    <property type="match status" value="1"/>
</dbReference>
<name>A0A6N8U5N1_9FIRM</name>
<dbReference type="InterPro" id="IPR001482">
    <property type="entry name" value="T2SS/T4SS_dom"/>
</dbReference>
<protein>
    <recommendedName>
        <fullName evidence="2">Bacterial type II secretion system protein E domain-containing protein</fullName>
    </recommendedName>
</protein>
<dbReference type="EMBL" id="WUUQ01000002">
    <property type="protein sequence ID" value="MXQ73372.1"/>
    <property type="molecule type" value="Genomic_DNA"/>
</dbReference>
<accession>A0A6N8U5N1</accession>
<feature type="domain" description="Bacterial type II secretion system protein E" evidence="2">
    <location>
        <begin position="87"/>
        <end position="249"/>
    </location>
</feature>
<dbReference type="Pfam" id="PF00437">
    <property type="entry name" value="T2SSE"/>
    <property type="match status" value="1"/>
</dbReference>
<dbReference type="InterPro" id="IPR050921">
    <property type="entry name" value="T4SS_GSP_E_ATPase"/>
</dbReference>
<sequence length="337" mass="38614">MNEFSFGPLEPFIQDENITDINFNGYTLWIDHLKKGRYSIEDFEETAFMKQFCYKLANYVNQPFNVTSPLLEAETDELRISIIHESIAHGGNSISIRKTPALMRISDTAAVKSQYVPASLLHFLQDAVAHHFNILVCGLPGVGKTELIKLLSASIPEHERVITIEDTLELRYHDLHPQRDCVALKVNEHFTYADAIKAGLRQRPNWILVSEVRSREVVYLLESMSTGTHILSTLHCRSASRIPYRIQQMYPGQEIDNLQLEQVIYDAVDLGICVRSNIGTDGVQRYIHSVTAYFVDHGNPVQVLLYEQGKELDFIKLLPDEMKERLMNPQKKKRKKS</sequence>
<reference evidence="3 4" key="2">
    <citation type="submission" date="2020-01" db="EMBL/GenBank/DDBJ databases">
        <title>Clostridiaceae sp. nov. isolated from the gut of human by culturomics.</title>
        <authorList>
            <person name="Chang Y."/>
        </authorList>
    </citation>
    <scope>NUCLEOTIDE SEQUENCE [LARGE SCALE GENOMIC DNA]</scope>
    <source>
        <strain evidence="3 4">DONG20-135</strain>
    </source>
</reference>
<dbReference type="SUPFAM" id="SSF52540">
    <property type="entry name" value="P-loop containing nucleoside triphosphate hydrolases"/>
    <property type="match status" value="1"/>
</dbReference>
<dbReference type="PANTHER" id="PTHR30486">
    <property type="entry name" value="TWITCHING MOTILITY PROTEIN PILT"/>
    <property type="match status" value="1"/>
</dbReference>
<dbReference type="Proteomes" id="UP000434036">
    <property type="component" value="Unassembled WGS sequence"/>
</dbReference>
<evidence type="ECO:0000256" key="1">
    <source>
        <dbReference type="ARBA" id="ARBA00006611"/>
    </source>
</evidence>
<comment type="caution">
    <text evidence="3">The sequence shown here is derived from an EMBL/GenBank/DDBJ whole genome shotgun (WGS) entry which is preliminary data.</text>
</comment>
<dbReference type="InterPro" id="IPR027417">
    <property type="entry name" value="P-loop_NTPase"/>
</dbReference>
<reference evidence="3 4" key="1">
    <citation type="submission" date="2019-12" db="EMBL/GenBank/DDBJ databases">
        <authorList>
            <person name="Yang R."/>
        </authorList>
    </citation>
    <scope>NUCLEOTIDE SEQUENCE [LARGE SCALE GENOMIC DNA]</scope>
    <source>
        <strain evidence="3 4">DONG20-135</strain>
    </source>
</reference>
<dbReference type="CDD" id="cd01130">
    <property type="entry name" value="VirB11-like_ATPase"/>
    <property type="match status" value="1"/>
</dbReference>
<dbReference type="AlphaFoldDB" id="A0A6N8U5N1"/>
<organism evidence="3 4">
    <name type="scientific">Copranaerobaculum intestinale</name>
    <dbReference type="NCBI Taxonomy" id="2692629"/>
    <lineage>
        <taxon>Bacteria</taxon>
        <taxon>Bacillati</taxon>
        <taxon>Bacillota</taxon>
        <taxon>Erysipelotrichia</taxon>
        <taxon>Erysipelotrichales</taxon>
        <taxon>Erysipelotrichaceae</taxon>
        <taxon>Copranaerobaculum</taxon>
    </lineage>
</organism>
<gene>
    <name evidence="3" type="ORF">GSF08_05445</name>
</gene>
<dbReference type="RefSeq" id="WP_160624830.1">
    <property type="nucleotide sequence ID" value="NZ_WUUQ01000002.1"/>
</dbReference>
<evidence type="ECO:0000313" key="4">
    <source>
        <dbReference type="Proteomes" id="UP000434036"/>
    </source>
</evidence>
<keyword evidence="4" id="KW-1185">Reference proteome</keyword>
<comment type="similarity">
    <text evidence="1">Belongs to the GSP E family.</text>
</comment>
<evidence type="ECO:0000259" key="2">
    <source>
        <dbReference type="Pfam" id="PF00437"/>
    </source>
</evidence>
<dbReference type="Gene3D" id="3.40.50.300">
    <property type="entry name" value="P-loop containing nucleotide triphosphate hydrolases"/>
    <property type="match status" value="1"/>
</dbReference>